<feature type="coiled-coil region" evidence="1">
    <location>
        <begin position="153"/>
        <end position="294"/>
    </location>
</feature>
<dbReference type="RefSeq" id="WP_260592373.1">
    <property type="nucleotide sequence ID" value="NZ_CP104003.1"/>
</dbReference>
<organism evidence="3 4">
    <name type="scientific">Salinirubellus salinus</name>
    <dbReference type="NCBI Taxonomy" id="1364945"/>
    <lineage>
        <taxon>Archaea</taxon>
        <taxon>Methanobacteriati</taxon>
        <taxon>Methanobacteriota</taxon>
        <taxon>Stenosarchaea group</taxon>
        <taxon>Halobacteria</taxon>
        <taxon>Halobacteriales</taxon>
        <taxon>Natronomonadaceae</taxon>
        <taxon>Salinirubellus</taxon>
    </lineage>
</organism>
<evidence type="ECO:0000259" key="2">
    <source>
        <dbReference type="Pfam" id="PF13476"/>
    </source>
</evidence>
<gene>
    <name evidence="3" type="ORF">N0B31_14670</name>
</gene>
<accession>A0A9E7R160</accession>
<dbReference type="SUPFAM" id="SSF57997">
    <property type="entry name" value="Tropomyosin"/>
    <property type="match status" value="1"/>
</dbReference>
<dbReference type="GeneID" id="74943690"/>
<dbReference type="EMBL" id="CP104003">
    <property type="protein sequence ID" value="UWM53379.1"/>
    <property type="molecule type" value="Genomic_DNA"/>
</dbReference>
<dbReference type="SUPFAM" id="SSF52540">
    <property type="entry name" value="P-loop containing nucleoside triphosphate hydrolases"/>
    <property type="match status" value="1"/>
</dbReference>
<dbReference type="NCBIfam" id="NF045487">
    <property type="entry name" value="ASRP"/>
    <property type="match status" value="1"/>
</dbReference>
<feature type="coiled-coil region" evidence="1">
    <location>
        <begin position="352"/>
        <end position="508"/>
    </location>
</feature>
<dbReference type="GO" id="GO:0006302">
    <property type="term" value="P:double-strand break repair"/>
    <property type="evidence" value="ECO:0007669"/>
    <property type="project" value="InterPro"/>
</dbReference>
<dbReference type="Proteomes" id="UP001057580">
    <property type="component" value="Chromosome"/>
</dbReference>
<keyword evidence="4" id="KW-1185">Reference proteome</keyword>
<reference evidence="3" key="1">
    <citation type="submission" date="2022-09" db="EMBL/GenBank/DDBJ databases">
        <title>Diverse halophilic archaea isolated from saline environments.</title>
        <authorList>
            <person name="Cui H.-L."/>
        </authorList>
    </citation>
    <scope>NUCLEOTIDE SEQUENCE</scope>
    <source>
        <strain evidence="3">ZS-35-S2</strain>
    </source>
</reference>
<keyword evidence="1" id="KW-0175">Coiled coil</keyword>
<dbReference type="AlphaFoldDB" id="A0A9E7R160"/>
<dbReference type="InterPro" id="IPR027417">
    <property type="entry name" value="P-loop_NTPase"/>
</dbReference>
<evidence type="ECO:0000313" key="3">
    <source>
        <dbReference type="EMBL" id="UWM53379.1"/>
    </source>
</evidence>
<dbReference type="InterPro" id="IPR038729">
    <property type="entry name" value="Rad50/SbcC_AAA"/>
</dbReference>
<dbReference type="PANTHER" id="PTHR41259:SF1">
    <property type="entry name" value="DOUBLE-STRAND BREAK REPAIR RAD50 ATPASE, PUTATIVE-RELATED"/>
    <property type="match status" value="1"/>
</dbReference>
<dbReference type="Pfam" id="PF13476">
    <property type="entry name" value="AAA_23"/>
    <property type="match status" value="1"/>
</dbReference>
<feature type="domain" description="Rad50/SbcC-type AAA" evidence="2">
    <location>
        <begin position="13"/>
        <end position="236"/>
    </location>
</feature>
<sequence>MTQDLRATASATLTVENVGGIDETTVELSPGVTALVGPNATNRTSLLQAVAGALGSDRVTLKGDADEGQVTLLLDGETYTRRLTRQGDTVRTGGDPYLDDPALLDLYAVLLEDNEVRRAVRRGENLRELIMRPVDTEAIQAEISTLVDRRQEVHAELDRLDALAEELREFETDRRRLETELEDLEAKLAEKREARAELEADDPDGSESNVEAQLDARLESLRDAETDLERVERELEVERKSLASLREERSALTERHESLEDPDGERLAVLEERIGNLRERKATLESTVSELRQVVQFNQERLAETDDGVLDGLEVAGGEEGEVTEQLVAGTGSTTCWTCGSVVERGRIDTMVGRLRDLLQERNAERRELTDRISDLVSERDELRDRLEERDQLETQLTELETELERREENVAELTDRQEELRERVEELERRVEELQAAQQDELLTLQQEVSELAYDRDRTADRLADVESSIEDIESALETREELEAERESISADLTELRTRIERIETQAAERFNTHMEAVLDELGYDNVERIWIESVERQVSTTPRQVSEQAFELHVVRRSSSGTTYEDRVEHLSESERELVGLVVALAGYLVHDVQDSVPFMLLDSLEMIDGDRLVRLVDYLRTHVPFLVVVLLPDHARAFDDDSAPEHRRLTDI</sequence>
<dbReference type="GO" id="GO:0016887">
    <property type="term" value="F:ATP hydrolysis activity"/>
    <property type="evidence" value="ECO:0007669"/>
    <property type="project" value="InterPro"/>
</dbReference>
<dbReference type="PANTHER" id="PTHR41259">
    <property type="entry name" value="DOUBLE-STRAND BREAK REPAIR RAD50 ATPASE, PUTATIVE-RELATED"/>
    <property type="match status" value="1"/>
</dbReference>
<protein>
    <submittedName>
        <fullName evidence="3">AAA family ATPase</fullName>
    </submittedName>
</protein>
<dbReference type="Gene3D" id="3.40.50.300">
    <property type="entry name" value="P-loop containing nucleotide triphosphate hydrolases"/>
    <property type="match status" value="2"/>
</dbReference>
<dbReference type="KEGG" id="ssai:N0B31_14670"/>
<name>A0A9E7R160_9EURY</name>
<evidence type="ECO:0000256" key="1">
    <source>
        <dbReference type="SAM" id="Coils"/>
    </source>
</evidence>
<proteinExistence type="predicted"/>
<evidence type="ECO:0000313" key="4">
    <source>
        <dbReference type="Proteomes" id="UP001057580"/>
    </source>
</evidence>